<dbReference type="EMBL" id="LK996017">
    <property type="protein sequence ID" value="CDX04052.1"/>
    <property type="molecule type" value="Genomic_DNA"/>
</dbReference>
<dbReference type="Pfam" id="PF00148">
    <property type="entry name" value="Oxidored_nitro"/>
    <property type="match status" value="1"/>
</dbReference>
<dbReference type="InterPro" id="IPR000510">
    <property type="entry name" value="Nase/OxRdtase_comp1"/>
</dbReference>
<dbReference type="PANTHER" id="PTHR42956">
    <property type="entry name" value="NITROGENASE IRON-MOLYBDENUM COFACTOR BIOSYNTHESIS PROTEIN NIFE"/>
    <property type="match status" value="1"/>
</dbReference>
<evidence type="ECO:0000313" key="4">
    <source>
        <dbReference type="Proteomes" id="UP000054623"/>
    </source>
</evidence>
<gene>
    <name evidence="3" type="ORF">AT727_13340</name>
    <name evidence="2" type="ORF">DPCES_4166</name>
</gene>
<reference evidence="3 4" key="2">
    <citation type="submission" date="2015-12" db="EMBL/GenBank/DDBJ databases">
        <title>Draft Genome Sequence of Desulfitobacterium hafniense Strain DH, a Sulfate-reducing Bacterium Isolated from Paddy Soils.</title>
        <authorList>
            <person name="Bao P."/>
            <person name="Zhang X."/>
            <person name="Li G."/>
        </authorList>
    </citation>
    <scope>NUCLEOTIDE SEQUENCE [LARGE SCALE GENOMIC DNA]</scope>
    <source>
        <strain evidence="3 4">DH</strain>
    </source>
</reference>
<reference evidence="2" key="1">
    <citation type="submission" date="2014-07" db="EMBL/GenBank/DDBJ databases">
        <authorList>
            <person name="Hornung V.Bastian."/>
        </authorList>
    </citation>
    <scope>NUCLEOTIDE SEQUENCE</scope>
    <source>
        <strain evidence="2">PCE-S</strain>
    </source>
</reference>
<evidence type="ECO:0000313" key="3">
    <source>
        <dbReference type="EMBL" id="KTE89376.1"/>
    </source>
</evidence>
<protein>
    <submittedName>
        <fullName evidence="2 3">Oxidoreductase</fullName>
    </submittedName>
</protein>
<name>A0A098B6S1_DESHA</name>
<dbReference type="PANTHER" id="PTHR42956:SF1">
    <property type="entry name" value="NITROGENASE IRON-MOLYBDENUM COFACTOR BIOSYNTHESIS PROTEIN NIFE"/>
    <property type="match status" value="1"/>
</dbReference>
<dbReference type="GO" id="GO:0016491">
    <property type="term" value="F:oxidoreductase activity"/>
    <property type="evidence" value="ECO:0007669"/>
    <property type="project" value="InterPro"/>
</dbReference>
<dbReference type="RefSeq" id="WP_005812417.1">
    <property type="nucleotide sequence ID" value="NZ_CABKQQ010000041.1"/>
</dbReference>
<dbReference type="SUPFAM" id="SSF53807">
    <property type="entry name" value="Helical backbone' metal receptor"/>
    <property type="match status" value="1"/>
</dbReference>
<dbReference type="Proteomes" id="UP000054623">
    <property type="component" value="Unassembled WGS sequence"/>
</dbReference>
<organism evidence="2">
    <name type="scientific">Desulfitobacterium hafniense</name>
    <name type="common">Desulfitobacterium frappieri</name>
    <dbReference type="NCBI Taxonomy" id="49338"/>
    <lineage>
        <taxon>Bacteria</taxon>
        <taxon>Bacillati</taxon>
        <taxon>Bacillota</taxon>
        <taxon>Clostridia</taxon>
        <taxon>Eubacteriales</taxon>
        <taxon>Desulfitobacteriaceae</taxon>
        <taxon>Desulfitobacterium</taxon>
    </lineage>
</organism>
<sequence length="430" mass="47365">MSCYSDSITPDSFSGIVFALEGVSRSIVLINGPSGCKYYHSAVSDNQTLRQYEFDPFNYSEKWYFGQPRVPCTYLDSDDYIYGSTDKLTEALEFLRDNAPFDLLCIVNSPGAALIGDDLRGIAGRIIKEKSVVIIETPDFSRDICTGYETAAAALLDSLPLNSAARSQPNTVNILGLSIFHKYFAGDILELRRLLELCGVTVNCFLCADCDIDTIRRIPEAALNIVIHPEYGMKTARCLKERYGTPFYLCDGPPIGFSATEKFIGGICTALGCDSSLFRRESERARARAYAYISQVNSLTGLPKGVHFAVEGTYSELYAYTSFLVRYFGMIPEALSVLNEGSDCCKERLQALLNGLALPQALDRDLTETDSELVFASGNTIAKLKLRRHMFSGIEISLPSLGYIDVIPKTHIGLQGALMLTEQVLNGLAF</sequence>
<dbReference type="OrthoDB" id="9802175at2"/>
<dbReference type="PATRIC" id="fig|49338.4.peg.4486"/>
<evidence type="ECO:0000313" key="2">
    <source>
        <dbReference type="EMBL" id="CDX04052.1"/>
    </source>
</evidence>
<dbReference type="Gene3D" id="3.40.50.1980">
    <property type="entry name" value="Nitrogenase molybdenum iron protein domain"/>
    <property type="match status" value="2"/>
</dbReference>
<dbReference type="AlphaFoldDB" id="A0A098B6S1"/>
<dbReference type="InterPro" id="IPR049939">
    <property type="entry name" value="NifE-like"/>
</dbReference>
<feature type="domain" description="Nitrogenase/oxidoreductase component 1" evidence="1">
    <location>
        <begin position="14"/>
        <end position="428"/>
    </location>
</feature>
<proteinExistence type="predicted"/>
<accession>A0A098B6S1</accession>
<dbReference type="EMBL" id="LOCK01000083">
    <property type="protein sequence ID" value="KTE89376.1"/>
    <property type="molecule type" value="Genomic_DNA"/>
</dbReference>
<evidence type="ECO:0000259" key="1">
    <source>
        <dbReference type="Pfam" id="PF00148"/>
    </source>
</evidence>